<comment type="function">
    <text evidence="3 13">Endonuclease that specifically degrades the RNA of RNA-DNA hybrids.</text>
</comment>
<dbReference type="InterPro" id="IPR036397">
    <property type="entry name" value="RNaseH_sf"/>
</dbReference>
<keyword evidence="6" id="KW-0963">Cytoplasm</keyword>
<evidence type="ECO:0000256" key="2">
    <source>
        <dbReference type="ARBA" id="ARBA00001946"/>
    </source>
</evidence>
<dbReference type="GO" id="GO:0005737">
    <property type="term" value="C:cytoplasm"/>
    <property type="evidence" value="ECO:0007669"/>
    <property type="project" value="UniProtKB-SubCell"/>
</dbReference>
<dbReference type="GO" id="GO:0006298">
    <property type="term" value="P:mismatch repair"/>
    <property type="evidence" value="ECO:0007669"/>
    <property type="project" value="TreeGrafter"/>
</dbReference>
<feature type="binding site" evidence="12">
    <location>
        <position position="13"/>
    </location>
    <ligand>
        <name>a divalent metal cation</name>
        <dbReference type="ChEBI" id="CHEBI:60240"/>
    </ligand>
</feature>
<comment type="similarity">
    <text evidence="5 13">Belongs to the RNase HII family.</text>
</comment>
<dbReference type="InterPro" id="IPR022898">
    <property type="entry name" value="RNase_HII"/>
</dbReference>
<dbReference type="InterPro" id="IPR024567">
    <property type="entry name" value="RNase_HII/HIII_dom"/>
</dbReference>
<dbReference type="GO" id="GO:0046872">
    <property type="term" value="F:metal ion binding"/>
    <property type="evidence" value="ECO:0007669"/>
    <property type="project" value="UniProtKB-KW"/>
</dbReference>
<evidence type="ECO:0000256" key="11">
    <source>
        <dbReference type="ARBA" id="ARBA00023211"/>
    </source>
</evidence>
<comment type="subcellular location">
    <subcellularLocation>
        <location evidence="4">Cytoplasm</location>
    </subcellularLocation>
</comment>
<keyword evidence="10 12" id="KW-0378">Hydrolase</keyword>
<dbReference type="EMBL" id="MGIO01000005">
    <property type="protein sequence ID" value="OGM90234.1"/>
    <property type="molecule type" value="Genomic_DNA"/>
</dbReference>
<dbReference type="Pfam" id="PF01351">
    <property type="entry name" value="RNase_HII"/>
    <property type="match status" value="1"/>
</dbReference>
<comment type="cofactor">
    <cofactor evidence="12">
        <name>Mn(2+)</name>
        <dbReference type="ChEBI" id="CHEBI:29035"/>
    </cofactor>
    <cofactor evidence="12">
        <name>Mg(2+)</name>
        <dbReference type="ChEBI" id="CHEBI:18420"/>
    </cofactor>
    <text evidence="12">Manganese or magnesium. Binds 1 divalent metal ion per monomer in the absence of substrate. May bind a second metal ion after substrate binding.</text>
</comment>
<evidence type="ECO:0000256" key="13">
    <source>
        <dbReference type="RuleBase" id="RU003515"/>
    </source>
</evidence>
<comment type="caution">
    <text evidence="15">The sequence shown here is derived from an EMBL/GenBank/DDBJ whole genome shotgun (WGS) entry which is preliminary data.</text>
</comment>
<dbReference type="Gene3D" id="3.30.420.10">
    <property type="entry name" value="Ribonuclease H-like superfamily/Ribonuclease H"/>
    <property type="match status" value="1"/>
</dbReference>
<feature type="binding site" evidence="12">
    <location>
        <position position="14"/>
    </location>
    <ligand>
        <name>a divalent metal cation</name>
        <dbReference type="ChEBI" id="CHEBI:60240"/>
    </ligand>
</feature>
<evidence type="ECO:0000256" key="1">
    <source>
        <dbReference type="ARBA" id="ARBA00000077"/>
    </source>
</evidence>
<evidence type="ECO:0000256" key="9">
    <source>
        <dbReference type="ARBA" id="ARBA00022759"/>
    </source>
</evidence>
<accession>A0A1F8DNP2</accession>
<dbReference type="CDD" id="cd07182">
    <property type="entry name" value="RNase_HII_bacteria_HII_like"/>
    <property type="match status" value="1"/>
</dbReference>
<dbReference type="GO" id="GO:0003723">
    <property type="term" value="F:RNA binding"/>
    <property type="evidence" value="ECO:0007669"/>
    <property type="project" value="UniProtKB-UniRule"/>
</dbReference>
<name>A0A1F8DNP2_9BACT</name>
<sequence length="228" mass="25698">MVFKKQKYIIGIDEVGRGALAGKIFVAAVALRKNLKFKISAKGGSASGGKNLKLKDSKKLTPKQREIWFNYITRMGTDMNTDKHGLTICYAVANVSSKKIDKTNISKAANLAATKALNELIRNYGLRIANCKIFLDGGLYLQTTNNKQRITNYKQRTIIKGDEKIPAISLASIVAKVSRDKQMINLHKKYPQYGFEKHKGYGTKKHFRAIKKHGPSKIHRLTFLKKMR</sequence>
<dbReference type="InterPro" id="IPR001352">
    <property type="entry name" value="RNase_HII/HIII"/>
</dbReference>
<dbReference type="GO" id="GO:0043137">
    <property type="term" value="P:DNA replication, removal of RNA primer"/>
    <property type="evidence" value="ECO:0007669"/>
    <property type="project" value="TreeGrafter"/>
</dbReference>
<gene>
    <name evidence="15" type="ORF">A3J77_00230</name>
</gene>
<evidence type="ECO:0000256" key="12">
    <source>
        <dbReference type="PROSITE-ProRule" id="PRU01319"/>
    </source>
</evidence>
<dbReference type="PANTHER" id="PTHR10954:SF18">
    <property type="entry name" value="RIBONUCLEASE HII"/>
    <property type="match status" value="1"/>
</dbReference>
<evidence type="ECO:0000313" key="15">
    <source>
        <dbReference type="EMBL" id="OGM90234.1"/>
    </source>
</evidence>
<dbReference type="PROSITE" id="PS51975">
    <property type="entry name" value="RNASE_H_2"/>
    <property type="match status" value="1"/>
</dbReference>
<dbReference type="InterPro" id="IPR012337">
    <property type="entry name" value="RNaseH-like_sf"/>
</dbReference>
<dbReference type="EC" id="3.1.26.4" evidence="13"/>
<protein>
    <recommendedName>
        <fullName evidence="13">Ribonuclease</fullName>
        <ecNumber evidence="13">3.1.26.4</ecNumber>
    </recommendedName>
</protein>
<comment type="cofactor">
    <cofactor evidence="2">
        <name>Mg(2+)</name>
        <dbReference type="ChEBI" id="CHEBI:18420"/>
    </cofactor>
</comment>
<organism evidence="15 16">
    <name type="scientific">Candidatus Wolfebacteria bacterium RBG_13_41_7</name>
    <dbReference type="NCBI Taxonomy" id="1802554"/>
    <lineage>
        <taxon>Bacteria</taxon>
        <taxon>Candidatus Wolfeibacteriota</taxon>
    </lineage>
</organism>
<evidence type="ECO:0000256" key="4">
    <source>
        <dbReference type="ARBA" id="ARBA00004496"/>
    </source>
</evidence>
<dbReference type="PANTHER" id="PTHR10954">
    <property type="entry name" value="RIBONUCLEASE H2 SUBUNIT A"/>
    <property type="match status" value="1"/>
</dbReference>
<keyword evidence="11" id="KW-0464">Manganese</keyword>
<evidence type="ECO:0000256" key="8">
    <source>
        <dbReference type="ARBA" id="ARBA00022723"/>
    </source>
</evidence>
<feature type="domain" description="RNase H type-2" evidence="14">
    <location>
        <begin position="7"/>
        <end position="228"/>
    </location>
</feature>
<feature type="binding site" evidence="12">
    <location>
        <position position="136"/>
    </location>
    <ligand>
        <name>a divalent metal cation</name>
        <dbReference type="ChEBI" id="CHEBI:60240"/>
    </ligand>
</feature>
<comment type="catalytic activity">
    <reaction evidence="1 12 13">
        <text>Endonucleolytic cleavage to 5'-phosphomonoester.</text>
        <dbReference type="EC" id="3.1.26.4"/>
    </reaction>
</comment>
<keyword evidence="9 12" id="KW-0255">Endonuclease</keyword>
<proteinExistence type="inferred from homology"/>
<evidence type="ECO:0000256" key="7">
    <source>
        <dbReference type="ARBA" id="ARBA00022722"/>
    </source>
</evidence>
<keyword evidence="7 12" id="KW-0540">Nuclease</keyword>
<evidence type="ECO:0000256" key="5">
    <source>
        <dbReference type="ARBA" id="ARBA00007383"/>
    </source>
</evidence>
<keyword evidence="8 12" id="KW-0479">Metal-binding</keyword>
<dbReference type="GO" id="GO:0032299">
    <property type="term" value="C:ribonuclease H2 complex"/>
    <property type="evidence" value="ECO:0007669"/>
    <property type="project" value="TreeGrafter"/>
</dbReference>
<reference evidence="15 16" key="1">
    <citation type="journal article" date="2016" name="Nat. Commun.">
        <title>Thousands of microbial genomes shed light on interconnected biogeochemical processes in an aquifer system.</title>
        <authorList>
            <person name="Anantharaman K."/>
            <person name="Brown C.T."/>
            <person name="Hug L.A."/>
            <person name="Sharon I."/>
            <person name="Castelle C.J."/>
            <person name="Probst A.J."/>
            <person name="Thomas B.C."/>
            <person name="Singh A."/>
            <person name="Wilkins M.J."/>
            <person name="Karaoz U."/>
            <person name="Brodie E.L."/>
            <person name="Williams K.H."/>
            <person name="Hubbard S.S."/>
            <person name="Banfield J.F."/>
        </authorList>
    </citation>
    <scope>NUCLEOTIDE SEQUENCE [LARGE SCALE GENOMIC DNA]</scope>
</reference>
<evidence type="ECO:0000256" key="6">
    <source>
        <dbReference type="ARBA" id="ARBA00022490"/>
    </source>
</evidence>
<dbReference type="NCBIfam" id="NF000595">
    <property type="entry name" value="PRK00015.1-3"/>
    <property type="match status" value="1"/>
</dbReference>
<evidence type="ECO:0000256" key="10">
    <source>
        <dbReference type="ARBA" id="ARBA00022801"/>
    </source>
</evidence>
<dbReference type="SUPFAM" id="SSF53098">
    <property type="entry name" value="Ribonuclease H-like"/>
    <property type="match status" value="1"/>
</dbReference>
<dbReference type="GO" id="GO:0004523">
    <property type="term" value="F:RNA-DNA hybrid ribonuclease activity"/>
    <property type="evidence" value="ECO:0007669"/>
    <property type="project" value="UniProtKB-UniRule"/>
</dbReference>
<evidence type="ECO:0000313" key="16">
    <source>
        <dbReference type="Proteomes" id="UP000182002"/>
    </source>
</evidence>
<dbReference type="AlphaFoldDB" id="A0A1F8DNP2"/>
<evidence type="ECO:0000259" key="14">
    <source>
        <dbReference type="PROSITE" id="PS51975"/>
    </source>
</evidence>
<dbReference type="Proteomes" id="UP000182002">
    <property type="component" value="Unassembled WGS sequence"/>
</dbReference>
<evidence type="ECO:0000256" key="3">
    <source>
        <dbReference type="ARBA" id="ARBA00004065"/>
    </source>
</evidence>